<organism evidence="1">
    <name type="scientific">Akkermansia muciniphila</name>
    <dbReference type="NCBI Taxonomy" id="239935"/>
    <lineage>
        <taxon>Bacteria</taxon>
        <taxon>Pseudomonadati</taxon>
        <taxon>Verrucomicrobiota</taxon>
        <taxon>Verrucomicrobiia</taxon>
        <taxon>Verrucomicrobiales</taxon>
        <taxon>Akkermansiaceae</taxon>
        <taxon>Akkermansia</taxon>
    </lineage>
</organism>
<accession>A0A6N2U0E4</accession>
<evidence type="ECO:0000313" key="1">
    <source>
        <dbReference type="EMBL" id="VYT11520.1"/>
    </source>
</evidence>
<gene>
    <name evidence="1" type="ORF">AMLFYP55_00680</name>
</gene>
<dbReference type="EMBL" id="CACRSS010000016">
    <property type="protein sequence ID" value="VYT11520.1"/>
    <property type="molecule type" value="Genomic_DNA"/>
</dbReference>
<protein>
    <submittedName>
        <fullName evidence="1">Uncharacterized protein</fullName>
    </submittedName>
</protein>
<proteinExistence type="predicted"/>
<reference evidence="1" key="1">
    <citation type="submission" date="2019-11" db="EMBL/GenBank/DDBJ databases">
        <authorList>
            <person name="Feng L."/>
        </authorList>
    </citation>
    <scope>NUCLEOTIDE SEQUENCE</scope>
    <source>
        <strain evidence="1">AMuciniphilaLFYP55</strain>
    </source>
</reference>
<sequence>MTKPKEYPLNRKGWVVIEVRRQGGNWDKCLRPVILTKGEKRYMANLLDPVFYIKERVNPRTGERKYTKSFNTVNDSKDIHIRTGVTRSFCRKHNLDYPYYFGTEGIKDKRILIGEYVCDLFYQLGRVPTRVELKKYILQNTSDVQIQRDLGGPDTNSYMRRLMHQCMLEWLPTSSRGKTIIELPPPYGCKNSFIVTLSQLFWRKLTGCCSLKLFFQLEREEEWPPPKRKRGRPRKDTKKE</sequence>
<dbReference type="AlphaFoldDB" id="A0A6N2U0E4"/>
<name>A0A6N2U0E4_9BACT</name>